<dbReference type="EMBL" id="CAJNOK010003092">
    <property type="protein sequence ID" value="CAF0887469.1"/>
    <property type="molecule type" value="Genomic_DNA"/>
</dbReference>
<feature type="compositionally biased region" description="Polar residues" evidence="1">
    <location>
        <begin position="65"/>
        <end position="79"/>
    </location>
</feature>
<evidence type="ECO:0000256" key="1">
    <source>
        <dbReference type="SAM" id="MobiDB-lite"/>
    </source>
</evidence>
<dbReference type="EMBL" id="CAJOBA010003094">
    <property type="protein sequence ID" value="CAF3670347.1"/>
    <property type="molecule type" value="Genomic_DNA"/>
</dbReference>
<proteinExistence type="predicted"/>
<feature type="region of interest" description="Disordered" evidence="1">
    <location>
        <begin position="64"/>
        <end position="84"/>
    </location>
</feature>
<evidence type="ECO:0000313" key="4">
    <source>
        <dbReference type="Proteomes" id="UP000677228"/>
    </source>
</evidence>
<evidence type="ECO:0000313" key="2">
    <source>
        <dbReference type="EMBL" id="CAF0887469.1"/>
    </source>
</evidence>
<name>A0A8S2D642_9BILA</name>
<accession>A0A8S2D642</accession>
<protein>
    <submittedName>
        <fullName evidence="2">Uncharacterized protein</fullName>
    </submittedName>
</protein>
<comment type="caution">
    <text evidence="2">The sequence shown here is derived from an EMBL/GenBank/DDBJ whole genome shotgun (WGS) entry which is preliminary data.</text>
</comment>
<dbReference type="AlphaFoldDB" id="A0A8S2D642"/>
<dbReference type="Proteomes" id="UP000677228">
    <property type="component" value="Unassembled WGS sequence"/>
</dbReference>
<gene>
    <name evidence="2" type="ORF">OVA965_LOCUS8948</name>
    <name evidence="3" type="ORF">TMI583_LOCUS8946</name>
</gene>
<organism evidence="2 4">
    <name type="scientific">Didymodactylos carnosus</name>
    <dbReference type="NCBI Taxonomy" id="1234261"/>
    <lineage>
        <taxon>Eukaryota</taxon>
        <taxon>Metazoa</taxon>
        <taxon>Spiralia</taxon>
        <taxon>Gnathifera</taxon>
        <taxon>Rotifera</taxon>
        <taxon>Eurotatoria</taxon>
        <taxon>Bdelloidea</taxon>
        <taxon>Philodinida</taxon>
        <taxon>Philodinidae</taxon>
        <taxon>Didymodactylos</taxon>
    </lineage>
</organism>
<sequence>MGKAIISGGVGGAMQNVGKGQSQGGNIGMGLANGFMNAGFQAVGTAISNAQLERSVDLSNRQRMETTNQSIKNQQSSLRATPHQPNVPPYLTSQVYIYYEFYVMLARLEDKQMVYKDYAANGYYLDGYKKLSEIATRKKFFALQINPSEVEIEYLSELLLKFKAPIDTQLTNTTVITLPIALNGSNVNISGKVTSSPIPWAARTLVNIAALAIAGIGFGAGLGAGAMVAAVEGAFLGYGSKFEANGHINTVGKLYQYAGGYVPTANLNTRIDASANGIGSLNLGVITDLELNISLSANPTNLTVRNSNRPLISLLKLRAYAYISNSQTNELTIEIALANANVVGSIGLDFDSAINFFSDYTMVTGAIYNIMFENFNNIALSITSTPTATVLNRNKAYDVYGNISYNPPESEYTLNASYEAGNPVNSKTPLPIAIAASLTKFGSIISVTNAMVQQLKVGTQTSNSLSITLNPPLQPNYIAELTINYLGKTYTTQFNVNLNLIPEERVI</sequence>
<evidence type="ECO:0000313" key="3">
    <source>
        <dbReference type="EMBL" id="CAF3670347.1"/>
    </source>
</evidence>
<dbReference type="Proteomes" id="UP000682733">
    <property type="component" value="Unassembled WGS sequence"/>
</dbReference>
<reference evidence="2" key="1">
    <citation type="submission" date="2021-02" db="EMBL/GenBank/DDBJ databases">
        <authorList>
            <person name="Nowell W R."/>
        </authorList>
    </citation>
    <scope>NUCLEOTIDE SEQUENCE</scope>
</reference>